<comment type="caution">
    <text evidence="4">The sequence shown here is derived from an EMBL/GenBank/DDBJ whole genome shotgun (WGS) entry which is preliminary data.</text>
</comment>
<evidence type="ECO:0000256" key="1">
    <source>
        <dbReference type="ARBA" id="ARBA00023125"/>
    </source>
</evidence>
<sequence>MVMSSDTGVNKKDANRENILKIAQEIFSKYGYKKTTLDDIANAVRKGKSSLYYYFSSKEDLFQAVILKEVEILKRELEKVILRNTDPVEKLRDYILTKLNTYRGLANFYHALENDVTAIEFIDNIKNKYNQEEIRMIKRILIEGVRKNAFDVKDFTLVAIGITTAIKGLEMPLSAGDYGTVNLETGVDNILKILCYGIMKRN</sequence>
<feature type="DNA-binding region" description="H-T-H motif" evidence="2">
    <location>
        <begin position="36"/>
        <end position="55"/>
    </location>
</feature>
<name>A0A2T5C2P9_9BACT</name>
<dbReference type="SUPFAM" id="SSF46689">
    <property type="entry name" value="Homeodomain-like"/>
    <property type="match status" value="1"/>
</dbReference>
<dbReference type="PANTHER" id="PTHR30328">
    <property type="entry name" value="TRANSCRIPTIONAL REPRESSOR"/>
    <property type="match status" value="1"/>
</dbReference>
<evidence type="ECO:0000313" key="4">
    <source>
        <dbReference type="EMBL" id="PTN08989.1"/>
    </source>
</evidence>
<dbReference type="EMBL" id="QAAD01000006">
    <property type="protein sequence ID" value="PTN08989.1"/>
    <property type="molecule type" value="Genomic_DNA"/>
</dbReference>
<dbReference type="PANTHER" id="PTHR30328:SF54">
    <property type="entry name" value="HTH-TYPE TRANSCRIPTIONAL REPRESSOR SCO4008"/>
    <property type="match status" value="1"/>
</dbReference>
<dbReference type="Pfam" id="PF00440">
    <property type="entry name" value="TetR_N"/>
    <property type="match status" value="1"/>
</dbReference>
<gene>
    <name evidence="4" type="ORF">C8N47_10687</name>
</gene>
<dbReference type="SUPFAM" id="SSF48498">
    <property type="entry name" value="Tetracyclin repressor-like, C-terminal domain"/>
    <property type="match status" value="1"/>
</dbReference>
<reference evidence="4 5" key="1">
    <citation type="submission" date="2018-04" db="EMBL/GenBank/DDBJ databases">
        <title>Genomic Encyclopedia of Archaeal and Bacterial Type Strains, Phase II (KMG-II): from individual species to whole genera.</title>
        <authorList>
            <person name="Goeker M."/>
        </authorList>
    </citation>
    <scope>NUCLEOTIDE SEQUENCE [LARGE SCALE GENOMIC DNA]</scope>
    <source>
        <strain evidence="4 5">DSM 28823</strain>
    </source>
</reference>
<dbReference type="AlphaFoldDB" id="A0A2T5C2P9"/>
<dbReference type="GO" id="GO:0003677">
    <property type="term" value="F:DNA binding"/>
    <property type="evidence" value="ECO:0007669"/>
    <property type="project" value="UniProtKB-UniRule"/>
</dbReference>
<dbReference type="InterPro" id="IPR036271">
    <property type="entry name" value="Tet_transcr_reg_TetR-rel_C_sf"/>
</dbReference>
<dbReference type="InterPro" id="IPR050109">
    <property type="entry name" value="HTH-type_TetR-like_transc_reg"/>
</dbReference>
<dbReference type="InterPro" id="IPR009057">
    <property type="entry name" value="Homeodomain-like_sf"/>
</dbReference>
<dbReference type="InterPro" id="IPR001647">
    <property type="entry name" value="HTH_TetR"/>
</dbReference>
<protein>
    <submittedName>
        <fullName evidence="4">TetR family transcriptional regulator</fullName>
    </submittedName>
</protein>
<keyword evidence="5" id="KW-1185">Reference proteome</keyword>
<organism evidence="4 5">
    <name type="scientific">Mangrovibacterium marinum</name>
    <dbReference type="NCBI Taxonomy" id="1639118"/>
    <lineage>
        <taxon>Bacteria</taxon>
        <taxon>Pseudomonadati</taxon>
        <taxon>Bacteroidota</taxon>
        <taxon>Bacteroidia</taxon>
        <taxon>Marinilabiliales</taxon>
        <taxon>Prolixibacteraceae</taxon>
        <taxon>Mangrovibacterium</taxon>
    </lineage>
</organism>
<dbReference type="PROSITE" id="PS50977">
    <property type="entry name" value="HTH_TETR_2"/>
    <property type="match status" value="1"/>
</dbReference>
<feature type="domain" description="HTH tetR-type" evidence="3">
    <location>
        <begin position="13"/>
        <end position="73"/>
    </location>
</feature>
<proteinExistence type="predicted"/>
<keyword evidence="1 2" id="KW-0238">DNA-binding</keyword>
<evidence type="ECO:0000256" key="2">
    <source>
        <dbReference type="PROSITE-ProRule" id="PRU00335"/>
    </source>
</evidence>
<dbReference type="PRINTS" id="PR00455">
    <property type="entry name" value="HTHTETR"/>
</dbReference>
<dbReference type="Gene3D" id="1.10.10.60">
    <property type="entry name" value="Homeodomain-like"/>
    <property type="match status" value="1"/>
</dbReference>
<dbReference type="Proteomes" id="UP000243525">
    <property type="component" value="Unassembled WGS sequence"/>
</dbReference>
<dbReference type="OrthoDB" id="9789566at2"/>
<accession>A0A2T5C2P9</accession>
<evidence type="ECO:0000313" key="5">
    <source>
        <dbReference type="Proteomes" id="UP000243525"/>
    </source>
</evidence>
<evidence type="ECO:0000259" key="3">
    <source>
        <dbReference type="PROSITE" id="PS50977"/>
    </source>
</evidence>
<dbReference type="Gene3D" id="1.10.357.10">
    <property type="entry name" value="Tetracycline Repressor, domain 2"/>
    <property type="match status" value="1"/>
</dbReference>